<proteinExistence type="predicted"/>
<reference evidence="3" key="1">
    <citation type="journal article" date="2019" name="Int. J. Syst. Evol. Microbiol.">
        <title>The Global Catalogue of Microorganisms (GCM) 10K type strain sequencing project: providing services to taxonomists for standard genome sequencing and annotation.</title>
        <authorList>
            <consortium name="The Broad Institute Genomics Platform"/>
            <consortium name="The Broad Institute Genome Sequencing Center for Infectious Disease"/>
            <person name="Wu L."/>
            <person name="Ma J."/>
        </authorList>
    </citation>
    <scope>NUCLEOTIDE SEQUENCE [LARGE SCALE GENOMIC DNA]</scope>
    <source>
        <strain evidence="3">CGMCC 1.12931</strain>
    </source>
</reference>
<keyword evidence="3" id="KW-1185">Reference proteome</keyword>
<feature type="region of interest" description="Disordered" evidence="1">
    <location>
        <begin position="1"/>
        <end position="24"/>
    </location>
</feature>
<dbReference type="Proteomes" id="UP000599179">
    <property type="component" value="Unassembled WGS sequence"/>
</dbReference>
<dbReference type="RefSeq" id="WP_188459546.1">
    <property type="nucleotide sequence ID" value="NZ_BMGM01000013.1"/>
</dbReference>
<protein>
    <submittedName>
        <fullName evidence="2">Uncharacterized protein</fullName>
    </submittedName>
</protein>
<sequence>MKDPFTNEEFEPKRKNQRFANSKNRIDYHNMKANKLRREKASVDKPLNTNFKILNDIMKGKKKAEFHKEFLRGKGYDFKIYTGLCEVETNRGYCIYNFILTYTESYVKIIRNN</sequence>
<evidence type="ECO:0000313" key="3">
    <source>
        <dbReference type="Proteomes" id="UP000599179"/>
    </source>
</evidence>
<evidence type="ECO:0000256" key="1">
    <source>
        <dbReference type="SAM" id="MobiDB-lite"/>
    </source>
</evidence>
<accession>A0ABQ1SKZ6</accession>
<organism evidence="2 3">
    <name type="scientific">Psychroflexus planctonicus</name>
    <dbReference type="NCBI Taxonomy" id="1526575"/>
    <lineage>
        <taxon>Bacteria</taxon>
        <taxon>Pseudomonadati</taxon>
        <taxon>Bacteroidota</taxon>
        <taxon>Flavobacteriia</taxon>
        <taxon>Flavobacteriales</taxon>
        <taxon>Flavobacteriaceae</taxon>
        <taxon>Psychroflexus</taxon>
    </lineage>
</organism>
<name>A0ABQ1SKZ6_9FLAO</name>
<evidence type="ECO:0000313" key="2">
    <source>
        <dbReference type="EMBL" id="GGE44414.1"/>
    </source>
</evidence>
<comment type="caution">
    <text evidence="2">The sequence shown here is derived from an EMBL/GenBank/DDBJ whole genome shotgun (WGS) entry which is preliminary data.</text>
</comment>
<gene>
    <name evidence="2" type="ORF">GCM10010832_25550</name>
</gene>
<feature type="compositionally biased region" description="Basic and acidic residues" evidence="1">
    <location>
        <begin position="1"/>
        <end position="14"/>
    </location>
</feature>
<dbReference type="EMBL" id="BMGM01000013">
    <property type="protein sequence ID" value="GGE44414.1"/>
    <property type="molecule type" value="Genomic_DNA"/>
</dbReference>